<dbReference type="EMBL" id="JAPDRQ010000365">
    <property type="protein sequence ID" value="KAJ9650244.1"/>
    <property type="molecule type" value="Genomic_DNA"/>
</dbReference>
<protein>
    <submittedName>
        <fullName evidence="1">Trehalose-6-P synthase/phosphatase complex synthase subunit</fullName>
    </submittedName>
</protein>
<evidence type="ECO:0000313" key="2">
    <source>
        <dbReference type="Proteomes" id="UP001172386"/>
    </source>
</evidence>
<accession>A0ACC2ZRP4</accession>
<name>A0ACC2ZRP4_9EURO</name>
<gene>
    <name evidence="1" type="primary">TPS1</name>
    <name evidence="1" type="ORF">H2198_010446</name>
</gene>
<sequence>MSEIPDKADKSARPILIAANRTCVNIKPLGSGNYEYGSASGGLVTALNALKDSTKLLWYGNPGKNVPSADLEKVEEEIRAKGAVPVWIDAHLMDLYYNKFSNGVLWPILHYHTDAMNVDDRAWDAYQKVNRQFAQKIAEDVEDDDMVWIHDYHLMLVPQMLREEIGDKKKNIKIGFFLHTPFPSSYMFIRLPYAKTILEGLLNCDLIGFHTYDYVGHFLSSCSKILHMTTTPNGVQFVKDGVKKSVHVGAFPIGIDPEGLRKGMKSKEVIERIQEYRSSYYKNKKVIISVDRLDYIKGLPHKLHAFDMFLQQYPEEVGKVVLVQVAVPSREDVPEYNELKAQLNQLCGLINSKYASPGYTPVEFMYRSVDKNTLLSLYGMSDICLVTSIRDGMNLVSYEYIACHEQTHGQLVISEFAGAAHSLKGCITINPWDASNCIDGIKKALEMDPEQKEKNWKKMFKYVSKYTSAYWGQTFAEELARIGPGYSLPRNPELEPNVNAVNGHSPSMLDDDSEESAMGAM</sequence>
<comment type="caution">
    <text evidence="1">The sequence shown here is derived from an EMBL/GenBank/DDBJ whole genome shotgun (WGS) entry which is preliminary data.</text>
</comment>
<dbReference type="Proteomes" id="UP001172386">
    <property type="component" value="Unassembled WGS sequence"/>
</dbReference>
<evidence type="ECO:0000313" key="1">
    <source>
        <dbReference type="EMBL" id="KAJ9650244.1"/>
    </source>
</evidence>
<keyword evidence="2" id="KW-1185">Reference proteome</keyword>
<organism evidence="1 2">
    <name type="scientific">Neophaeococcomyces mojaviensis</name>
    <dbReference type="NCBI Taxonomy" id="3383035"/>
    <lineage>
        <taxon>Eukaryota</taxon>
        <taxon>Fungi</taxon>
        <taxon>Dikarya</taxon>
        <taxon>Ascomycota</taxon>
        <taxon>Pezizomycotina</taxon>
        <taxon>Eurotiomycetes</taxon>
        <taxon>Chaetothyriomycetidae</taxon>
        <taxon>Chaetothyriales</taxon>
        <taxon>Chaetothyriales incertae sedis</taxon>
        <taxon>Neophaeococcomyces</taxon>
    </lineage>
</organism>
<proteinExistence type="predicted"/>
<reference evidence="1" key="1">
    <citation type="submission" date="2022-10" db="EMBL/GenBank/DDBJ databases">
        <title>Culturing micro-colonial fungi from biological soil crusts in the Mojave desert and describing Neophaeococcomyces mojavensis, and introducing the new genera and species Taxawa tesnikishii.</title>
        <authorList>
            <person name="Kurbessoian T."/>
            <person name="Stajich J.E."/>
        </authorList>
    </citation>
    <scope>NUCLEOTIDE SEQUENCE</scope>
    <source>
        <strain evidence="1">JES_112</strain>
    </source>
</reference>